<dbReference type="PIRSF" id="PIRSF028770">
    <property type="entry name" value="UCP028770"/>
    <property type="match status" value="1"/>
</dbReference>
<dbReference type="EMBL" id="CP036348">
    <property type="protein sequence ID" value="QDV71264.1"/>
    <property type="molecule type" value="Genomic_DNA"/>
</dbReference>
<evidence type="ECO:0000313" key="3">
    <source>
        <dbReference type="EMBL" id="QDV71264.1"/>
    </source>
</evidence>
<keyword evidence="4" id="KW-1185">Reference proteome</keyword>
<dbReference type="AlphaFoldDB" id="A0A518K0C6"/>
<proteinExistence type="predicted"/>
<feature type="transmembrane region" description="Helical" evidence="2">
    <location>
        <begin position="34"/>
        <end position="56"/>
    </location>
</feature>
<keyword evidence="2" id="KW-0812">Transmembrane</keyword>
<name>A0A518K0C6_9BACT</name>
<feature type="region of interest" description="Disordered" evidence="1">
    <location>
        <begin position="64"/>
        <end position="84"/>
    </location>
</feature>
<dbReference type="Proteomes" id="UP000315082">
    <property type="component" value="Chromosome"/>
</dbReference>
<keyword evidence="2" id="KW-0472">Membrane</keyword>
<protein>
    <submittedName>
        <fullName evidence="3">Inner membrane protein YiaW</fullName>
    </submittedName>
</protein>
<keyword evidence="2" id="KW-1133">Transmembrane helix</keyword>
<organism evidence="3 4">
    <name type="scientific">Rosistilla carotiformis</name>
    <dbReference type="NCBI Taxonomy" id="2528017"/>
    <lineage>
        <taxon>Bacteria</taxon>
        <taxon>Pseudomonadati</taxon>
        <taxon>Planctomycetota</taxon>
        <taxon>Planctomycetia</taxon>
        <taxon>Pirellulales</taxon>
        <taxon>Pirellulaceae</taxon>
        <taxon>Rosistilla</taxon>
    </lineage>
</organism>
<dbReference type="Pfam" id="PF11742">
    <property type="entry name" value="DUF3302"/>
    <property type="match status" value="1"/>
</dbReference>
<sequence>MLLAAVVIVVVTLGQLPGQIAKQRNHPQAAAINVASWLGVATLGILWPFAMIWAYLKPFSAAANGANSDRESQSSASGDGQAQLAKMQTQVDSLQAALNKLTAK</sequence>
<dbReference type="InterPro" id="IPR011223">
    <property type="entry name" value="UCP028770"/>
</dbReference>
<evidence type="ECO:0000256" key="1">
    <source>
        <dbReference type="SAM" id="MobiDB-lite"/>
    </source>
</evidence>
<reference evidence="3 4" key="1">
    <citation type="submission" date="2019-02" db="EMBL/GenBank/DDBJ databases">
        <title>Deep-cultivation of Planctomycetes and their phenomic and genomic characterization uncovers novel biology.</title>
        <authorList>
            <person name="Wiegand S."/>
            <person name="Jogler M."/>
            <person name="Boedeker C."/>
            <person name="Pinto D."/>
            <person name="Vollmers J."/>
            <person name="Rivas-Marin E."/>
            <person name="Kohn T."/>
            <person name="Peeters S.H."/>
            <person name="Heuer A."/>
            <person name="Rast P."/>
            <person name="Oberbeckmann S."/>
            <person name="Bunk B."/>
            <person name="Jeske O."/>
            <person name="Meyerdierks A."/>
            <person name="Storesund J.E."/>
            <person name="Kallscheuer N."/>
            <person name="Luecker S."/>
            <person name="Lage O.M."/>
            <person name="Pohl T."/>
            <person name="Merkel B.J."/>
            <person name="Hornburger P."/>
            <person name="Mueller R.-W."/>
            <person name="Bruemmer F."/>
            <person name="Labrenz M."/>
            <person name="Spormann A.M."/>
            <person name="Op den Camp H."/>
            <person name="Overmann J."/>
            <person name="Amann R."/>
            <person name="Jetten M.S.M."/>
            <person name="Mascher T."/>
            <person name="Medema M.H."/>
            <person name="Devos D.P."/>
            <person name="Kaster A.-K."/>
            <person name="Ovreas L."/>
            <person name="Rohde M."/>
            <person name="Galperin M.Y."/>
            <person name="Jogler C."/>
        </authorList>
    </citation>
    <scope>NUCLEOTIDE SEQUENCE [LARGE SCALE GENOMIC DNA]</scope>
    <source>
        <strain evidence="3 4">Poly24</strain>
    </source>
</reference>
<dbReference type="KEGG" id="rcf:Poly24_49990"/>
<accession>A0A518K0C6</accession>
<gene>
    <name evidence="3" type="primary">yiaW_2</name>
    <name evidence="3" type="ORF">Poly24_49990</name>
</gene>
<feature type="compositionally biased region" description="Low complexity" evidence="1">
    <location>
        <begin position="73"/>
        <end position="83"/>
    </location>
</feature>
<evidence type="ECO:0000313" key="4">
    <source>
        <dbReference type="Proteomes" id="UP000315082"/>
    </source>
</evidence>
<evidence type="ECO:0000256" key="2">
    <source>
        <dbReference type="SAM" id="Phobius"/>
    </source>
</evidence>